<dbReference type="SMART" id="SM00199">
    <property type="entry name" value="SCY"/>
    <property type="match status" value="1"/>
</dbReference>
<reference evidence="4" key="1">
    <citation type="submission" date="2025-08" db="UniProtKB">
        <authorList>
            <consortium name="Ensembl"/>
        </authorList>
    </citation>
    <scope>IDENTIFICATION</scope>
</reference>
<accession>A0A3Q2E6F9</accession>
<name>A0A3Q2E6F9_CYPVA</name>
<dbReference type="SUPFAM" id="SSF54117">
    <property type="entry name" value="Interleukin 8-like chemokines"/>
    <property type="match status" value="1"/>
</dbReference>
<dbReference type="GO" id="GO:0006955">
    <property type="term" value="P:immune response"/>
    <property type="evidence" value="ECO:0007669"/>
    <property type="project" value="InterPro"/>
</dbReference>
<keyword evidence="1" id="KW-0202">Cytokine</keyword>
<dbReference type="InterPro" id="IPR036048">
    <property type="entry name" value="Interleukin_8-like_sf"/>
</dbReference>
<sequence>MKAVNIFLLCFLGAALLSAVLCDNTTGPDGCCFQFYPWRIMKSFIGSYYYTDHRCPKAAVFGHNKESENICLDPNLVWVERIMRHLDEKGFK</sequence>
<dbReference type="PANTHER" id="PTHR12015">
    <property type="entry name" value="SMALL INDUCIBLE CYTOKINE A"/>
    <property type="match status" value="1"/>
</dbReference>
<evidence type="ECO:0000256" key="2">
    <source>
        <dbReference type="SAM" id="SignalP"/>
    </source>
</evidence>
<organism evidence="4 5">
    <name type="scientific">Cyprinodon variegatus</name>
    <name type="common">Sheepshead minnow</name>
    <dbReference type="NCBI Taxonomy" id="28743"/>
    <lineage>
        <taxon>Eukaryota</taxon>
        <taxon>Metazoa</taxon>
        <taxon>Chordata</taxon>
        <taxon>Craniata</taxon>
        <taxon>Vertebrata</taxon>
        <taxon>Euteleostomi</taxon>
        <taxon>Actinopterygii</taxon>
        <taxon>Neopterygii</taxon>
        <taxon>Teleostei</taxon>
        <taxon>Neoteleostei</taxon>
        <taxon>Acanthomorphata</taxon>
        <taxon>Ovalentaria</taxon>
        <taxon>Atherinomorphae</taxon>
        <taxon>Cyprinodontiformes</taxon>
        <taxon>Cyprinodontidae</taxon>
        <taxon>Cyprinodon</taxon>
    </lineage>
</organism>
<evidence type="ECO:0000256" key="1">
    <source>
        <dbReference type="ARBA" id="ARBA00022514"/>
    </source>
</evidence>
<reference evidence="4" key="2">
    <citation type="submission" date="2025-09" db="UniProtKB">
        <authorList>
            <consortium name="Ensembl"/>
        </authorList>
    </citation>
    <scope>IDENTIFICATION</scope>
</reference>
<dbReference type="InterPro" id="IPR001811">
    <property type="entry name" value="Chemokine_IL8-like_dom"/>
</dbReference>
<feature type="signal peptide" evidence="2">
    <location>
        <begin position="1"/>
        <end position="22"/>
    </location>
</feature>
<feature type="domain" description="Chemokine interleukin-8-like" evidence="3">
    <location>
        <begin position="28"/>
        <end position="86"/>
    </location>
</feature>
<keyword evidence="2" id="KW-0732">Signal</keyword>
<dbReference type="GO" id="GO:0008009">
    <property type="term" value="F:chemokine activity"/>
    <property type="evidence" value="ECO:0007669"/>
    <property type="project" value="InterPro"/>
</dbReference>
<dbReference type="GeneTree" id="ENSGT00940000171869"/>
<dbReference type="Ensembl" id="ENSCVAT00000019112.1">
    <property type="protein sequence ID" value="ENSCVAP00000027757.1"/>
    <property type="gene ID" value="ENSCVAG00000014358.1"/>
</dbReference>
<dbReference type="Gene3D" id="2.40.50.40">
    <property type="match status" value="1"/>
</dbReference>
<protein>
    <recommendedName>
        <fullName evidence="3">Chemokine interleukin-8-like domain-containing protein</fullName>
    </recommendedName>
</protein>
<dbReference type="Pfam" id="PF00048">
    <property type="entry name" value="IL8"/>
    <property type="match status" value="1"/>
</dbReference>
<keyword evidence="5" id="KW-1185">Reference proteome</keyword>
<dbReference type="GO" id="GO:0005615">
    <property type="term" value="C:extracellular space"/>
    <property type="evidence" value="ECO:0007669"/>
    <property type="project" value="UniProtKB-KW"/>
</dbReference>
<evidence type="ECO:0000313" key="4">
    <source>
        <dbReference type="Ensembl" id="ENSCVAP00000027757.1"/>
    </source>
</evidence>
<dbReference type="Proteomes" id="UP000265020">
    <property type="component" value="Unassembled WGS sequence"/>
</dbReference>
<feature type="chain" id="PRO_5018699681" description="Chemokine interleukin-8-like domain-containing protein" evidence="2">
    <location>
        <begin position="23"/>
        <end position="92"/>
    </location>
</feature>
<evidence type="ECO:0000313" key="5">
    <source>
        <dbReference type="Proteomes" id="UP000265020"/>
    </source>
</evidence>
<evidence type="ECO:0000259" key="3">
    <source>
        <dbReference type="SMART" id="SM00199"/>
    </source>
</evidence>
<dbReference type="STRING" id="28743.ENSCVAP00000027757"/>
<dbReference type="InterPro" id="IPR039809">
    <property type="entry name" value="Chemokine_b/g/d"/>
</dbReference>
<dbReference type="AlphaFoldDB" id="A0A3Q2E6F9"/>
<proteinExistence type="predicted"/>
<dbReference type="OMA" id="HIQEYFY"/>